<gene>
    <name evidence="3" type="ORF">PoB_002040100</name>
</gene>
<dbReference type="Proteomes" id="UP000735302">
    <property type="component" value="Unassembled WGS sequence"/>
</dbReference>
<feature type="domain" description="DUF7869" evidence="2">
    <location>
        <begin position="405"/>
        <end position="561"/>
    </location>
</feature>
<accession>A0AAV3ZGX7</accession>
<dbReference type="Pfam" id="PF25273">
    <property type="entry name" value="DUF7869"/>
    <property type="match status" value="1"/>
</dbReference>
<comment type="caution">
    <text evidence="3">The sequence shown here is derived from an EMBL/GenBank/DDBJ whole genome shotgun (WGS) entry which is preliminary data.</text>
</comment>
<evidence type="ECO:0000259" key="2">
    <source>
        <dbReference type="Pfam" id="PF25273"/>
    </source>
</evidence>
<dbReference type="PANTHER" id="PTHR34415:SF1">
    <property type="entry name" value="INTEGRASE CATALYTIC DOMAIN-CONTAINING PROTEIN"/>
    <property type="match status" value="1"/>
</dbReference>
<evidence type="ECO:0000256" key="1">
    <source>
        <dbReference type="SAM" id="MobiDB-lite"/>
    </source>
</evidence>
<dbReference type="InterPro" id="IPR057191">
    <property type="entry name" value="DUF7869"/>
</dbReference>
<evidence type="ECO:0000313" key="3">
    <source>
        <dbReference type="EMBL" id="GFN93895.1"/>
    </source>
</evidence>
<feature type="region of interest" description="Disordered" evidence="1">
    <location>
        <begin position="615"/>
        <end position="672"/>
    </location>
</feature>
<sequence>MRSTSERNEAQHNTRLFLSTDDLDSLNLDAAVLDLSEKIVPLTRVKVKPTLPSNPSHSHQLDLPTASSTSFPCECKSVPCHESFDPDEIASIRQQYLALTDKELDITILAKISCGIHLDPLTRRSRKKVQTERKASRTDYLLHGHRVCRTFFTYIHNIGQGKLVSLIKHYKACGVEARVHKSTKRLPPNTLKFEDTRKVVDFIVNYAEINAIELPGRTPRHWITNAKLLPTNCTKAKVYGLYKQAAELAQSYVVHNATFNKLWRELVPYIRTMPPATDLCWTCQKGMQQIQHSANKSDQEKRRLIAALNTHQEIVQNERSFYQHCCTTVKTQVPPDKQLGQHEVCSFEGQNHISFDFAQQTHYPYDPLQAGPIYFKTPRKCGLFGINNEAFSSQVNFLIDEAHNTGKGANTVVSYLHFYLDNYSLGETELLLHADNCAGQNKNSVMIWYLMWRCLTGRNHRIQLSFLIAGHTKFSPDGGFGLIKRKLKVTRVDCLQDIANVVHESARMNEAVLVGTENGSSQIPTYDWATFLSQFFSKVKGIKTFQHFIVDKCKPQSVVVKEHCNAPETTQSLLKAPVPASDVLPSIVPSPGLSLKRQQYLFKEIRQFVAPHCQDTVAPQPNDIPGDSGSDSDSSEHPDEPAVPVKVAKTAGRRGAAQRGRGRGRGGQRGGQ</sequence>
<dbReference type="PANTHER" id="PTHR34415">
    <property type="entry name" value="INTEGRASE CATALYTIC DOMAIN-CONTAINING PROTEIN"/>
    <property type="match status" value="1"/>
</dbReference>
<proteinExistence type="predicted"/>
<reference evidence="3 4" key="1">
    <citation type="journal article" date="2021" name="Elife">
        <title>Chloroplast acquisition without the gene transfer in kleptoplastic sea slugs, Plakobranchus ocellatus.</title>
        <authorList>
            <person name="Maeda T."/>
            <person name="Takahashi S."/>
            <person name="Yoshida T."/>
            <person name="Shimamura S."/>
            <person name="Takaki Y."/>
            <person name="Nagai Y."/>
            <person name="Toyoda A."/>
            <person name="Suzuki Y."/>
            <person name="Arimoto A."/>
            <person name="Ishii H."/>
            <person name="Satoh N."/>
            <person name="Nishiyama T."/>
            <person name="Hasebe M."/>
            <person name="Maruyama T."/>
            <person name="Minagawa J."/>
            <person name="Obokata J."/>
            <person name="Shigenobu S."/>
        </authorList>
    </citation>
    <scope>NUCLEOTIDE SEQUENCE [LARGE SCALE GENOMIC DNA]</scope>
</reference>
<dbReference type="EMBL" id="BLXT01002372">
    <property type="protein sequence ID" value="GFN93895.1"/>
    <property type="molecule type" value="Genomic_DNA"/>
</dbReference>
<dbReference type="AlphaFoldDB" id="A0AAV3ZGX7"/>
<keyword evidence="4" id="KW-1185">Reference proteome</keyword>
<name>A0AAV3ZGX7_9GAST</name>
<organism evidence="3 4">
    <name type="scientific">Plakobranchus ocellatus</name>
    <dbReference type="NCBI Taxonomy" id="259542"/>
    <lineage>
        <taxon>Eukaryota</taxon>
        <taxon>Metazoa</taxon>
        <taxon>Spiralia</taxon>
        <taxon>Lophotrochozoa</taxon>
        <taxon>Mollusca</taxon>
        <taxon>Gastropoda</taxon>
        <taxon>Heterobranchia</taxon>
        <taxon>Euthyneura</taxon>
        <taxon>Panpulmonata</taxon>
        <taxon>Sacoglossa</taxon>
        <taxon>Placobranchoidea</taxon>
        <taxon>Plakobranchidae</taxon>
        <taxon>Plakobranchus</taxon>
    </lineage>
</organism>
<protein>
    <recommendedName>
        <fullName evidence="2">DUF7869 domain-containing protein</fullName>
    </recommendedName>
</protein>
<evidence type="ECO:0000313" key="4">
    <source>
        <dbReference type="Proteomes" id="UP000735302"/>
    </source>
</evidence>